<dbReference type="EMBL" id="JASJEV010000003">
    <property type="protein sequence ID" value="MDJ1158050.1"/>
    <property type="molecule type" value="Genomic_DNA"/>
</dbReference>
<evidence type="ECO:0000313" key="4">
    <source>
        <dbReference type="Proteomes" id="UP001321492"/>
    </source>
</evidence>
<organism evidence="3 4">
    <name type="scientific">Chelatococcus albus</name>
    <dbReference type="NCBI Taxonomy" id="3047466"/>
    <lineage>
        <taxon>Bacteria</taxon>
        <taxon>Pseudomonadati</taxon>
        <taxon>Pseudomonadota</taxon>
        <taxon>Alphaproteobacteria</taxon>
        <taxon>Hyphomicrobiales</taxon>
        <taxon>Chelatococcaceae</taxon>
        <taxon>Chelatococcus</taxon>
    </lineage>
</organism>
<dbReference type="InterPro" id="IPR000914">
    <property type="entry name" value="SBP_5_dom"/>
</dbReference>
<keyword evidence="4" id="KW-1185">Reference proteome</keyword>
<dbReference type="SUPFAM" id="SSF53850">
    <property type="entry name" value="Periplasmic binding protein-like II"/>
    <property type="match status" value="1"/>
</dbReference>
<dbReference type="Proteomes" id="UP001321492">
    <property type="component" value="Unassembled WGS sequence"/>
</dbReference>
<gene>
    <name evidence="3" type="ORF">QNA08_07360</name>
</gene>
<proteinExistence type="predicted"/>
<comment type="caution">
    <text evidence="3">The sequence shown here is derived from an EMBL/GenBank/DDBJ whole genome shotgun (WGS) entry which is preliminary data.</text>
</comment>
<dbReference type="Gene3D" id="3.40.190.10">
    <property type="entry name" value="Periplasmic binding protein-like II"/>
    <property type="match status" value="1"/>
</dbReference>
<evidence type="ECO:0000313" key="3">
    <source>
        <dbReference type="EMBL" id="MDJ1158050.1"/>
    </source>
</evidence>
<feature type="domain" description="Solute-binding protein family 5" evidence="2">
    <location>
        <begin position="26"/>
        <end position="74"/>
    </location>
</feature>
<reference evidence="3 4" key="1">
    <citation type="submission" date="2023-05" db="EMBL/GenBank/DDBJ databases">
        <title>Chelatococcus sp. nov., a moderately thermophilic bacterium isolated from hot spring microbial mat.</title>
        <authorList>
            <person name="Hu C.-J."/>
            <person name="Li W.-J."/>
        </authorList>
    </citation>
    <scope>NUCLEOTIDE SEQUENCE [LARGE SCALE GENOMIC DNA]</scope>
    <source>
        <strain evidence="3 4">SYSU G07232</strain>
    </source>
</reference>
<dbReference type="RefSeq" id="WP_283740031.1">
    <property type="nucleotide sequence ID" value="NZ_JASJEV010000003.1"/>
</dbReference>
<feature type="region of interest" description="Disordered" evidence="1">
    <location>
        <begin position="74"/>
        <end position="113"/>
    </location>
</feature>
<sequence length="113" mass="12358">MPTAASIWLFVVSSRAAGDFSTRGHGKRGLQLGQGAIGTGPYKFVSRMPNEQLVPERFDGYWGGKLPWEKVVRKEPPNDAGRRGRGIAPHGLPQMANRARPRGLHEASRGSPR</sequence>
<dbReference type="Pfam" id="PF00496">
    <property type="entry name" value="SBP_bac_5"/>
    <property type="match status" value="1"/>
</dbReference>
<protein>
    <recommendedName>
        <fullName evidence="2">Solute-binding protein family 5 domain-containing protein</fullName>
    </recommendedName>
</protein>
<accession>A0ABT7AG13</accession>
<name>A0ABT7AG13_9HYPH</name>
<evidence type="ECO:0000256" key="1">
    <source>
        <dbReference type="SAM" id="MobiDB-lite"/>
    </source>
</evidence>
<evidence type="ECO:0000259" key="2">
    <source>
        <dbReference type="Pfam" id="PF00496"/>
    </source>
</evidence>
<feature type="compositionally biased region" description="Basic and acidic residues" evidence="1">
    <location>
        <begin position="103"/>
        <end position="113"/>
    </location>
</feature>